<keyword evidence="4" id="KW-1185">Reference proteome</keyword>
<name>A0A090LGM0_STRRB</name>
<dbReference type="RefSeq" id="XP_024508146.1">
    <property type="nucleotide sequence ID" value="XM_024654812.1"/>
</dbReference>
<gene>
    <name evidence="3 5 6" type="ORF">SRAE_2000360000</name>
</gene>
<feature type="transmembrane region" description="Helical" evidence="2">
    <location>
        <begin position="134"/>
        <end position="153"/>
    </location>
</feature>
<dbReference type="CTD" id="36381316"/>
<dbReference type="WBParaSite" id="SRAE_2000360000.1">
    <property type="protein sequence ID" value="SRAE_2000360000.1"/>
    <property type="gene ID" value="WBGene00263823"/>
</dbReference>
<evidence type="ECO:0000256" key="1">
    <source>
        <dbReference type="ARBA" id="ARBA00006803"/>
    </source>
</evidence>
<feature type="transmembrane region" description="Helical" evidence="2">
    <location>
        <begin position="51"/>
        <end position="70"/>
    </location>
</feature>
<feature type="transmembrane region" description="Helical" evidence="2">
    <location>
        <begin position="103"/>
        <end position="122"/>
    </location>
</feature>
<reference evidence="5" key="2">
    <citation type="submission" date="2020-12" db="UniProtKB">
        <authorList>
            <consortium name="WormBaseParasite"/>
        </authorList>
    </citation>
    <scope>IDENTIFICATION</scope>
</reference>
<dbReference type="GeneID" id="36381316"/>
<dbReference type="PANTHER" id="PTHR47518:SF11">
    <property type="entry name" value="SERPENTINE RECEPTOR, CLASS E (EPSILON)-RELATED"/>
    <property type="match status" value="1"/>
</dbReference>
<accession>A0A090LGM0</accession>
<dbReference type="GO" id="GO:0016020">
    <property type="term" value="C:membrane"/>
    <property type="evidence" value="ECO:0007669"/>
    <property type="project" value="InterPro"/>
</dbReference>
<dbReference type="PANTHER" id="PTHR47518">
    <property type="entry name" value="SERPENTINE RECEPTOR CLASS EPSILON-13-RELATED"/>
    <property type="match status" value="1"/>
</dbReference>
<keyword evidence="2" id="KW-0472">Membrane</keyword>
<dbReference type="GO" id="GO:0007606">
    <property type="term" value="P:sensory perception of chemical stimulus"/>
    <property type="evidence" value="ECO:0007669"/>
    <property type="project" value="InterPro"/>
</dbReference>
<keyword evidence="2" id="KW-0812">Transmembrane</keyword>
<evidence type="ECO:0000313" key="5">
    <source>
        <dbReference type="WBParaSite" id="SRAE_2000360000.1"/>
    </source>
</evidence>
<keyword evidence="2" id="KW-1133">Transmembrane helix</keyword>
<dbReference type="InterPro" id="IPR052854">
    <property type="entry name" value="Serpentine_rcpt_epsilon"/>
</dbReference>
<comment type="similarity">
    <text evidence="1">Belongs to the nematode receptor-like protein sre family.</text>
</comment>
<feature type="transmembrane region" description="Helical" evidence="2">
    <location>
        <begin position="20"/>
        <end position="39"/>
    </location>
</feature>
<proteinExistence type="inferred from homology"/>
<evidence type="ECO:0000313" key="6">
    <source>
        <dbReference type="WormBase" id="SRAE_2000360000"/>
    </source>
</evidence>
<protein>
    <submittedName>
        <fullName evidence="3 5">7TM GPCR, serpentine receptor class e (Sre) family-containing protein</fullName>
    </submittedName>
</protein>
<evidence type="ECO:0000256" key="2">
    <source>
        <dbReference type="SAM" id="Phobius"/>
    </source>
</evidence>
<keyword evidence="3" id="KW-0675">Receptor</keyword>
<dbReference type="InterPro" id="IPR004151">
    <property type="entry name" value="7TM_GPCR_serpentine_rcpt_Sre"/>
</dbReference>
<dbReference type="WormBase" id="SRAE_2000360000">
    <property type="protein sequence ID" value="SRP01257"/>
    <property type="gene ID" value="WBGene00263823"/>
</dbReference>
<organism evidence="3">
    <name type="scientific">Strongyloides ratti</name>
    <name type="common">Parasitic roundworm</name>
    <dbReference type="NCBI Taxonomy" id="34506"/>
    <lineage>
        <taxon>Eukaryota</taxon>
        <taxon>Metazoa</taxon>
        <taxon>Ecdysozoa</taxon>
        <taxon>Nematoda</taxon>
        <taxon>Chromadorea</taxon>
        <taxon>Rhabditida</taxon>
        <taxon>Tylenchina</taxon>
        <taxon>Panagrolaimomorpha</taxon>
        <taxon>Strongyloidoidea</taxon>
        <taxon>Strongyloididae</taxon>
        <taxon>Strongyloides</taxon>
    </lineage>
</organism>
<dbReference type="Proteomes" id="UP000035682">
    <property type="component" value="Unplaced"/>
</dbReference>
<dbReference type="EMBL" id="LN609529">
    <property type="protein sequence ID" value="CEF68946.1"/>
    <property type="molecule type" value="Genomic_DNA"/>
</dbReference>
<reference evidence="3 4" key="1">
    <citation type="submission" date="2014-09" db="EMBL/GenBank/DDBJ databases">
        <authorList>
            <person name="Martin A.A."/>
        </authorList>
    </citation>
    <scope>NUCLEOTIDE SEQUENCE</scope>
    <source>
        <strain evidence="4">ED321</strain>
        <strain evidence="3">ED321 Heterogonic</strain>
    </source>
</reference>
<evidence type="ECO:0000313" key="4">
    <source>
        <dbReference type="Proteomes" id="UP000035682"/>
    </source>
</evidence>
<dbReference type="Pfam" id="PF03125">
    <property type="entry name" value="Sre"/>
    <property type="match status" value="1"/>
</dbReference>
<sequence>MERLIATKYCNVYEKKVSRVFPSFLSFISVILSLIWILFSNKDIINEFVNIFIHISALAFSLLGTVILLYQNKKLEKEYKRKLTERYIIKDNIRIAKFLLPRLLIINLGEIILLMLYVYFGLSMKKFPIIRGDIIFYSLIIFGPILWNLIIIMTKILTKLKVTNLNENVFNMEKNNEGCVYFSNLNQQWELT</sequence>
<dbReference type="AlphaFoldDB" id="A0A090LGM0"/>
<evidence type="ECO:0000313" key="3">
    <source>
        <dbReference type="EMBL" id="CEF68946.1"/>
    </source>
</evidence>